<dbReference type="InterPro" id="IPR013762">
    <property type="entry name" value="Integrase-like_cat_sf"/>
</dbReference>
<dbReference type="InterPro" id="IPR050090">
    <property type="entry name" value="Tyrosine_recombinase_XerCD"/>
</dbReference>
<comment type="subcellular location">
    <subcellularLocation>
        <location evidence="1 10">Cytoplasm</location>
    </subcellularLocation>
</comment>
<feature type="active site" evidence="10">
    <location>
        <position position="171"/>
    </location>
</feature>
<dbReference type="HAMAP" id="MF_01808">
    <property type="entry name" value="Recomb_XerC_XerD"/>
    <property type="match status" value="1"/>
</dbReference>
<evidence type="ECO:0000313" key="14">
    <source>
        <dbReference type="Proteomes" id="UP001165302"/>
    </source>
</evidence>
<evidence type="ECO:0000259" key="12">
    <source>
        <dbReference type="PROSITE" id="PS51900"/>
    </source>
</evidence>
<evidence type="ECO:0000256" key="10">
    <source>
        <dbReference type="HAMAP-Rule" id="MF_01808"/>
    </source>
</evidence>
<feature type="domain" description="Tyr recombinase" evidence="11">
    <location>
        <begin position="107"/>
        <end position="291"/>
    </location>
</feature>
<feature type="active site" evidence="10">
    <location>
        <position position="269"/>
    </location>
</feature>
<comment type="function">
    <text evidence="10">Site-specific tyrosine recombinase, which acts by catalyzing the cutting and rejoining of the recombining DNA molecules. The XerC-XerD complex is essential to convert dimers of the bacterial chromosome into monomers to permit their segregation at cell division. It also contributes to the segregational stability of plasmids.</text>
</comment>
<dbReference type="SUPFAM" id="SSF56349">
    <property type="entry name" value="DNA breaking-rejoining enzymes"/>
    <property type="match status" value="1"/>
</dbReference>
<dbReference type="Gene3D" id="1.10.150.130">
    <property type="match status" value="1"/>
</dbReference>
<evidence type="ECO:0000256" key="3">
    <source>
        <dbReference type="ARBA" id="ARBA00022490"/>
    </source>
</evidence>
<dbReference type="PANTHER" id="PTHR30349:SF81">
    <property type="entry name" value="TYROSINE RECOMBINASE XERC"/>
    <property type="match status" value="1"/>
</dbReference>
<keyword evidence="8 10" id="KW-0233">DNA recombination</keyword>
<keyword evidence="7 10" id="KW-0238">DNA-binding</keyword>
<feature type="active site" evidence="10">
    <location>
        <position position="147"/>
    </location>
</feature>
<name>A0ABS7Z221_9SPHI</name>
<proteinExistence type="inferred from homology"/>
<dbReference type="PANTHER" id="PTHR30349">
    <property type="entry name" value="PHAGE INTEGRASE-RELATED"/>
    <property type="match status" value="1"/>
</dbReference>
<dbReference type="Pfam" id="PF00589">
    <property type="entry name" value="Phage_integrase"/>
    <property type="match status" value="1"/>
</dbReference>
<dbReference type="CDD" id="cd00798">
    <property type="entry name" value="INT_XerDC_C"/>
    <property type="match status" value="1"/>
</dbReference>
<dbReference type="NCBIfam" id="NF001399">
    <property type="entry name" value="PRK00283.1"/>
    <property type="match status" value="1"/>
</dbReference>
<reference evidence="13" key="1">
    <citation type="submission" date="2020-10" db="EMBL/GenBank/DDBJ databases">
        <authorList>
            <person name="Lu T."/>
            <person name="Wang Q."/>
            <person name="Han X."/>
        </authorList>
    </citation>
    <scope>NUCLEOTIDE SEQUENCE</scope>
    <source>
        <strain evidence="13">WQ 366</strain>
    </source>
</reference>
<feature type="active site" description="O-(3'-phospho-DNA)-tyrosine intermediate" evidence="10">
    <location>
        <position position="278"/>
    </location>
</feature>
<evidence type="ECO:0000256" key="9">
    <source>
        <dbReference type="ARBA" id="ARBA00023306"/>
    </source>
</evidence>
<feature type="active site" evidence="10">
    <location>
        <position position="246"/>
    </location>
</feature>
<gene>
    <name evidence="13" type="primary">xerD</name>
    <name evidence="10" type="synonym">xerC</name>
    <name evidence="13" type="ORF">IPZ78_00445</name>
</gene>
<evidence type="ECO:0000256" key="5">
    <source>
        <dbReference type="ARBA" id="ARBA00022829"/>
    </source>
</evidence>
<dbReference type="NCBIfam" id="TIGR02225">
    <property type="entry name" value="recomb_XerD"/>
    <property type="match status" value="1"/>
</dbReference>
<accession>A0ABS7Z221</accession>
<evidence type="ECO:0000256" key="6">
    <source>
        <dbReference type="ARBA" id="ARBA00022908"/>
    </source>
</evidence>
<dbReference type="Pfam" id="PF02899">
    <property type="entry name" value="Phage_int_SAM_1"/>
    <property type="match status" value="1"/>
</dbReference>
<organism evidence="13 14">
    <name type="scientific">Sphingobacterium bovistauri</name>
    <dbReference type="NCBI Taxonomy" id="2781959"/>
    <lineage>
        <taxon>Bacteria</taxon>
        <taxon>Pseudomonadati</taxon>
        <taxon>Bacteroidota</taxon>
        <taxon>Sphingobacteriia</taxon>
        <taxon>Sphingobacteriales</taxon>
        <taxon>Sphingobacteriaceae</taxon>
        <taxon>Sphingobacterium</taxon>
    </lineage>
</organism>
<feature type="active site" evidence="10">
    <location>
        <position position="243"/>
    </location>
</feature>
<evidence type="ECO:0000259" key="11">
    <source>
        <dbReference type="PROSITE" id="PS51898"/>
    </source>
</evidence>
<dbReference type="RefSeq" id="WP_225550948.1">
    <property type="nucleotide sequence ID" value="NZ_JADEYP010000001.1"/>
</dbReference>
<dbReference type="InterPro" id="IPR010998">
    <property type="entry name" value="Integrase_recombinase_N"/>
</dbReference>
<sequence length="297" mass="33983">MNWNSILKDFKKFLSFERNLSKNSSLAYINDVTKIKVYCEDNNIALDKLTTKDFQNFLVWINEFNISPYSQARIISGLKSFFNFLQLEYNFENNPAALIETPRLNRKIPDVLNVAEIDNLISAIDLSHAEGPRNKAMLEALYGCGLRVSELIGLKISNLHLEVEFIKIEGKGNKERLIPIGNQAIKYLKIYLDEVRPKLPIKNGSEDFVFLNRRGAPLTRVMVFIIIKDLAAKIGLKKKISPHTFRHSFASHLVEGGADLRAVQDMLGHESITTTEIYTHIDKDYLQSIITQYHPRS</sequence>
<dbReference type="InterPro" id="IPR002104">
    <property type="entry name" value="Integrase_catalytic"/>
</dbReference>
<evidence type="ECO:0000256" key="2">
    <source>
        <dbReference type="ARBA" id="ARBA00010450"/>
    </source>
</evidence>
<dbReference type="Gene3D" id="1.10.443.10">
    <property type="entry name" value="Intergrase catalytic core"/>
    <property type="match status" value="1"/>
</dbReference>
<protein>
    <recommendedName>
        <fullName evidence="10">Tyrosine recombinase XerC</fullName>
    </recommendedName>
</protein>
<dbReference type="EMBL" id="JADEYP010000001">
    <property type="protein sequence ID" value="MCA5003612.1"/>
    <property type="molecule type" value="Genomic_DNA"/>
</dbReference>
<keyword evidence="9 10" id="KW-0131">Cell cycle</keyword>
<dbReference type="InterPro" id="IPR004107">
    <property type="entry name" value="Integrase_SAM-like_N"/>
</dbReference>
<evidence type="ECO:0000313" key="13">
    <source>
        <dbReference type="EMBL" id="MCA5003612.1"/>
    </source>
</evidence>
<keyword evidence="6 10" id="KW-0229">DNA integration</keyword>
<comment type="similarity">
    <text evidence="10">Belongs to the 'phage' integrase family. XerC subfamily.</text>
</comment>
<evidence type="ECO:0000256" key="8">
    <source>
        <dbReference type="ARBA" id="ARBA00023172"/>
    </source>
</evidence>
<evidence type="ECO:0000256" key="1">
    <source>
        <dbReference type="ARBA" id="ARBA00004496"/>
    </source>
</evidence>
<keyword evidence="3 10" id="KW-0963">Cytoplasm</keyword>
<dbReference type="InterPro" id="IPR023009">
    <property type="entry name" value="Tyrosine_recombinase_XerC/XerD"/>
</dbReference>
<dbReference type="InterPro" id="IPR011010">
    <property type="entry name" value="DNA_brk_join_enz"/>
</dbReference>
<feature type="domain" description="Core-binding (CB)" evidence="12">
    <location>
        <begin position="1"/>
        <end position="86"/>
    </location>
</feature>
<comment type="similarity">
    <text evidence="2">Belongs to the 'phage' integrase family. XerD subfamily.</text>
</comment>
<dbReference type="PROSITE" id="PS51900">
    <property type="entry name" value="CB"/>
    <property type="match status" value="1"/>
</dbReference>
<dbReference type="PROSITE" id="PS51898">
    <property type="entry name" value="TYR_RECOMBINASE"/>
    <property type="match status" value="1"/>
</dbReference>
<dbReference type="Proteomes" id="UP001165302">
    <property type="component" value="Unassembled WGS sequence"/>
</dbReference>
<evidence type="ECO:0000256" key="4">
    <source>
        <dbReference type="ARBA" id="ARBA00022618"/>
    </source>
</evidence>
<comment type="subunit">
    <text evidence="10">Forms a cyclic heterotetrameric complex composed of two molecules of XerC and two molecules of XerD.</text>
</comment>
<keyword evidence="4 10" id="KW-0132">Cell division</keyword>
<keyword evidence="14" id="KW-1185">Reference proteome</keyword>
<comment type="caution">
    <text evidence="13">The sequence shown here is derived from an EMBL/GenBank/DDBJ whole genome shotgun (WGS) entry which is preliminary data.</text>
</comment>
<dbReference type="InterPro" id="IPR044068">
    <property type="entry name" value="CB"/>
</dbReference>
<keyword evidence="5 10" id="KW-0159">Chromosome partition</keyword>
<evidence type="ECO:0000256" key="7">
    <source>
        <dbReference type="ARBA" id="ARBA00023125"/>
    </source>
</evidence>
<dbReference type="InterPro" id="IPR011932">
    <property type="entry name" value="Recomb_XerD"/>
</dbReference>